<evidence type="ECO:0000313" key="3">
    <source>
        <dbReference type="WBParaSite" id="HPBE_0002480801-mRNA-1"/>
    </source>
</evidence>
<dbReference type="WBParaSite" id="HPBE_0002480801-mRNA-1">
    <property type="protein sequence ID" value="HPBE_0002480801-mRNA-1"/>
    <property type="gene ID" value="HPBE_0002480801"/>
</dbReference>
<protein>
    <submittedName>
        <fullName evidence="1 3">Uncharacterized protein</fullName>
    </submittedName>
</protein>
<reference evidence="3" key="2">
    <citation type="submission" date="2019-09" db="UniProtKB">
        <authorList>
            <consortium name="WormBaseParasite"/>
        </authorList>
    </citation>
    <scope>IDENTIFICATION</scope>
</reference>
<gene>
    <name evidence="1" type="ORF">HPBE_LOCUS24807</name>
</gene>
<dbReference type="EMBL" id="UZAH01036890">
    <property type="protein sequence ID" value="VDP47413.1"/>
    <property type="molecule type" value="Genomic_DNA"/>
</dbReference>
<evidence type="ECO:0000313" key="2">
    <source>
        <dbReference type="Proteomes" id="UP000050761"/>
    </source>
</evidence>
<sequence>MLNVKKSEYLTTVVNEHGFVMISNTELSLVTFFKYIFCIAHDGIVQGECTQKECSLALVDWGTRRCLTPQIKEQNSHLPSHVRF</sequence>
<proteinExistence type="predicted"/>
<name>A0A183GQ38_HELPZ</name>
<dbReference type="AlphaFoldDB" id="A0A183GQ38"/>
<accession>A0A3P8HM89</accession>
<evidence type="ECO:0000313" key="1">
    <source>
        <dbReference type="EMBL" id="VDP47413.1"/>
    </source>
</evidence>
<organism evidence="2 3">
    <name type="scientific">Heligmosomoides polygyrus</name>
    <name type="common">Parasitic roundworm</name>
    <dbReference type="NCBI Taxonomy" id="6339"/>
    <lineage>
        <taxon>Eukaryota</taxon>
        <taxon>Metazoa</taxon>
        <taxon>Ecdysozoa</taxon>
        <taxon>Nematoda</taxon>
        <taxon>Chromadorea</taxon>
        <taxon>Rhabditida</taxon>
        <taxon>Rhabditina</taxon>
        <taxon>Rhabditomorpha</taxon>
        <taxon>Strongyloidea</taxon>
        <taxon>Heligmosomidae</taxon>
        <taxon>Heligmosomoides</taxon>
    </lineage>
</organism>
<accession>A0A183GQ38</accession>
<reference evidence="1 2" key="1">
    <citation type="submission" date="2018-11" db="EMBL/GenBank/DDBJ databases">
        <authorList>
            <consortium name="Pathogen Informatics"/>
        </authorList>
    </citation>
    <scope>NUCLEOTIDE SEQUENCE [LARGE SCALE GENOMIC DNA]</scope>
</reference>
<keyword evidence="2" id="KW-1185">Reference proteome</keyword>
<dbReference type="OrthoDB" id="5836634at2759"/>
<dbReference type="Proteomes" id="UP000050761">
    <property type="component" value="Unassembled WGS sequence"/>
</dbReference>